<protein>
    <submittedName>
        <fullName evidence="6">Trypsin-like peptidase domain-containing protein</fullName>
    </submittedName>
</protein>
<dbReference type="SUPFAM" id="SSF50494">
    <property type="entry name" value="Trypsin-like serine proteases"/>
    <property type="match status" value="1"/>
</dbReference>
<comment type="caution">
    <text evidence="6">The sequence shown here is derived from an EMBL/GenBank/DDBJ whole genome shotgun (WGS) entry which is preliminary data.</text>
</comment>
<dbReference type="AlphaFoldDB" id="A0AAE3NYJ8"/>
<dbReference type="Pfam" id="PF13180">
    <property type="entry name" value="PDZ_2"/>
    <property type="match status" value="1"/>
</dbReference>
<keyword evidence="2" id="KW-0645">Protease</keyword>
<evidence type="ECO:0000259" key="5">
    <source>
        <dbReference type="PROSITE" id="PS50106"/>
    </source>
</evidence>
<dbReference type="PRINTS" id="PR00834">
    <property type="entry name" value="PROTEASES2C"/>
</dbReference>
<feature type="domain" description="PDZ" evidence="5">
    <location>
        <begin position="252"/>
        <end position="351"/>
    </location>
</feature>
<dbReference type="GO" id="GO:0004252">
    <property type="term" value="F:serine-type endopeptidase activity"/>
    <property type="evidence" value="ECO:0007669"/>
    <property type="project" value="InterPro"/>
</dbReference>
<keyword evidence="4" id="KW-0720">Serine protease</keyword>
<dbReference type="Gene3D" id="2.40.10.10">
    <property type="entry name" value="Trypsin-like serine proteases"/>
    <property type="match status" value="2"/>
</dbReference>
<keyword evidence="7" id="KW-1185">Reference proteome</keyword>
<name>A0AAE3NYJ8_9RHOB</name>
<dbReference type="PANTHER" id="PTHR43343:SF3">
    <property type="entry name" value="PROTEASE DO-LIKE 8, CHLOROPLASTIC"/>
    <property type="match status" value="1"/>
</dbReference>
<dbReference type="InterPro" id="IPR001478">
    <property type="entry name" value="PDZ"/>
</dbReference>
<evidence type="ECO:0000256" key="2">
    <source>
        <dbReference type="ARBA" id="ARBA00022670"/>
    </source>
</evidence>
<dbReference type="Proteomes" id="UP001220964">
    <property type="component" value="Unassembled WGS sequence"/>
</dbReference>
<dbReference type="PANTHER" id="PTHR43343">
    <property type="entry name" value="PEPTIDASE S12"/>
    <property type="match status" value="1"/>
</dbReference>
<dbReference type="FunFam" id="2.40.10.10:FF:000001">
    <property type="entry name" value="Periplasmic serine protease DegS"/>
    <property type="match status" value="1"/>
</dbReference>
<dbReference type="InterPro" id="IPR009003">
    <property type="entry name" value="Peptidase_S1_PA"/>
</dbReference>
<organism evidence="6 7">
    <name type="scientific">Psychromarinibacter sediminicola</name>
    <dbReference type="NCBI Taxonomy" id="3033385"/>
    <lineage>
        <taxon>Bacteria</taxon>
        <taxon>Pseudomonadati</taxon>
        <taxon>Pseudomonadota</taxon>
        <taxon>Alphaproteobacteria</taxon>
        <taxon>Rhodobacterales</taxon>
        <taxon>Paracoccaceae</taxon>
        <taxon>Psychromarinibacter</taxon>
    </lineage>
</organism>
<evidence type="ECO:0000313" key="7">
    <source>
        <dbReference type="Proteomes" id="UP001220964"/>
    </source>
</evidence>
<dbReference type="SUPFAM" id="SSF50156">
    <property type="entry name" value="PDZ domain-like"/>
    <property type="match status" value="1"/>
</dbReference>
<accession>A0AAE3NYJ8</accession>
<dbReference type="Gene3D" id="2.30.42.10">
    <property type="match status" value="1"/>
</dbReference>
<dbReference type="SMART" id="SM00228">
    <property type="entry name" value="PDZ"/>
    <property type="match status" value="1"/>
</dbReference>
<keyword evidence="3" id="KW-0378">Hydrolase</keyword>
<comment type="similarity">
    <text evidence="1">Belongs to the peptidase S1C family.</text>
</comment>
<dbReference type="EMBL" id="JARGYC010000072">
    <property type="protein sequence ID" value="MDF0603047.1"/>
    <property type="molecule type" value="Genomic_DNA"/>
</dbReference>
<dbReference type="InterPro" id="IPR051201">
    <property type="entry name" value="Chloro_Bact_Ser_Proteases"/>
</dbReference>
<dbReference type="PROSITE" id="PS50106">
    <property type="entry name" value="PDZ"/>
    <property type="match status" value="1"/>
</dbReference>
<proteinExistence type="inferred from homology"/>
<sequence length="363" mass="37669">MRDRLVFLLAGLALGAAALFWYEASTAPPPEPRTITPRGELSPSEETVIALFEATQGSVVSITTRAEMFDPFSRRRQVVPRGSGSGFLWDDAGHVVTNNHVIEGASGAQVRLADGQVVPARLVGRDPSHDLAVLRIDPDGPLPPPIPLGESAGIRVGQTVLAIGNPFGLDWTLTTGVVSALDREIDGQNGQTITGLIQTDAAINPGNSGGPLIDSAGRLIGVNTAILSPSGSSAGIGLAVPVDVVNRVVPQLIATGRYRPPVLGVVHDERVNALARRQGIEGVLVLGVEPGTPASTAGLRPATADRAGRITPGDVIVGLDDRAIGGSADLAQALDRHRPGDTVKLRVRRNGAERVVEITLASG</sequence>
<dbReference type="InterPro" id="IPR001940">
    <property type="entry name" value="Peptidase_S1C"/>
</dbReference>
<dbReference type="Pfam" id="PF13365">
    <property type="entry name" value="Trypsin_2"/>
    <property type="match status" value="1"/>
</dbReference>
<dbReference type="InterPro" id="IPR036034">
    <property type="entry name" value="PDZ_sf"/>
</dbReference>
<evidence type="ECO:0000256" key="1">
    <source>
        <dbReference type="ARBA" id="ARBA00010541"/>
    </source>
</evidence>
<gene>
    <name evidence="6" type="ORF">P1J78_20065</name>
</gene>
<reference evidence="6" key="1">
    <citation type="submission" date="2023-03" db="EMBL/GenBank/DDBJ databases">
        <title>Multiphase analysis and comparison of six strains from genera Psychromarinibacter, Lutimaribacter, and Maritimibacter, including a novel species: Psychromarinibacter sediminicola sp. nov.</title>
        <authorList>
            <person name="Wang Y.-H."/>
            <person name="Ye M.-Q."/>
            <person name="Du Z.-J."/>
        </authorList>
    </citation>
    <scope>NUCLEOTIDE SEQUENCE</scope>
    <source>
        <strain evidence="6">C21-152</strain>
    </source>
</reference>
<evidence type="ECO:0000313" key="6">
    <source>
        <dbReference type="EMBL" id="MDF0603047.1"/>
    </source>
</evidence>
<dbReference type="GO" id="GO:0006508">
    <property type="term" value="P:proteolysis"/>
    <property type="evidence" value="ECO:0007669"/>
    <property type="project" value="UniProtKB-KW"/>
</dbReference>
<evidence type="ECO:0000256" key="4">
    <source>
        <dbReference type="ARBA" id="ARBA00022825"/>
    </source>
</evidence>
<dbReference type="InterPro" id="IPR043504">
    <property type="entry name" value="Peptidase_S1_PA_chymotrypsin"/>
</dbReference>
<evidence type="ECO:0000256" key="3">
    <source>
        <dbReference type="ARBA" id="ARBA00022801"/>
    </source>
</evidence>
<dbReference type="RefSeq" id="WP_275569170.1">
    <property type="nucleotide sequence ID" value="NZ_JARGYC010000072.1"/>
</dbReference>